<feature type="non-terminal residue" evidence="1">
    <location>
        <position position="1"/>
    </location>
</feature>
<name>A0ABY2H5T9_9HYPO</name>
<dbReference type="Proteomes" id="UP001642720">
    <property type="component" value="Unassembled WGS sequence"/>
</dbReference>
<accession>A0ABY2H5T9</accession>
<sequence length="89" mass="9622">CPSYPSPASKTGHTAHAASALHCLVACLVPLPLEGPIVPRVDMLPRRGWIQLNRRAEQGNASRWQLETQTCWSRKGPPRGQEVASALAA</sequence>
<keyword evidence="2" id="KW-1185">Reference proteome</keyword>
<evidence type="ECO:0000313" key="1">
    <source>
        <dbReference type="EMBL" id="TFB03029.1"/>
    </source>
</evidence>
<protein>
    <submittedName>
        <fullName evidence="1">Uncharacterized protein</fullName>
    </submittedName>
</protein>
<evidence type="ECO:0000313" key="2">
    <source>
        <dbReference type="Proteomes" id="UP001642720"/>
    </source>
</evidence>
<reference evidence="1 2" key="1">
    <citation type="submission" date="2018-01" db="EMBL/GenBank/DDBJ databases">
        <title>Genome characterization of the sugarcane-associated fungus Trichoderma ghanense CCMA-1212 and their application in lignocelulose bioconversion.</title>
        <authorList>
            <person name="Steindorff A.S."/>
            <person name="Mendes T.D."/>
            <person name="Vilela E.S.D."/>
            <person name="Rodrigues D.S."/>
            <person name="Formighieri E.F."/>
            <person name="Melo I.S."/>
            <person name="Favaro L.C.L."/>
        </authorList>
    </citation>
    <scope>NUCLEOTIDE SEQUENCE [LARGE SCALE GENOMIC DNA]</scope>
    <source>
        <strain evidence="1 2">CCMA-1212</strain>
    </source>
</reference>
<dbReference type="GeneID" id="300576711"/>
<dbReference type="EMBL" id="PPTA01000006">
    <property type="protein sequence ID" value="TFB03029.1"/>
    <property type="molecule type" value="Genomic_DNA"/>
</dbReference>
<organism evidence="1 2">
    <name type="scientific">Trichoderma ghanense</name>
    <dbReference type="NCBI Taxonomy" id="65468"/>
    <lineage>
        <taxon>Eukaryota</taxon>
        <taxon>Fungi</taxon>
        <taxon>Dikarya</taxon>
        <taxon>Ascomycota</taxon>
        <taxon>Pezizomycotina</taxon>
        <taxon>Sordariomycetes</taxon>
        <taxon>Hypocreomycetidae</taxon>
        <taxon>Hypocreales</taxon>
        <taxon>Hypocreaceae</taxon>
        <taxon>Trichoderma</taxon>
    </lineage>
</organism>
<comment type="caution">
    <text evidence="1">The sequence shown here is derived from an EMBL/GenBank/DDBJ whole genome shotgun (WGS) entry which is preliminary data.</text>
</comment>
<proteinExistence type="predicted"/>
<dbReference type="RefSeq" id="XP_073559230.1">
    <property type="nucleotide sequence ID" value="XM_073702261.1"/>
</dbReference>
<gene>
    <name evidence="1" type="ORF">CCMA1212_004980</name>
</gene>